<feature type="DNA-binding region" description="H-T-H motif" evidence="4">
    <location>
        <begin position="67"/>
        <end position="86"/>
    </location>
</feature>
<keyword evidence="2 4" id="KW-0238">DNA-binding</keyword>
<reference evidence="6 7" key="1">
    <citation type="submission" date="2024-06" db="EMBL/GenBank/DDBJ databases">
        <title>Novosphingobium rhizovicinus M1R2S20.</title>
        <authorList>
            <person name="Sun J.-Q."/>
        </authorList>
    </citation>
    <scope>NUCLEOTIDE SEQUENCE [LARGE SCALE GENOMIC DNA]</scope>
    <source>
        <strain evidence="6 7">M1R2S20</strain>
    </source>
</reference>
<dbReference type="PRINTS" id="PR00455">
    <property type="entry name" value="HTHTETR"/>
</dbReference>
<keyword evidence="1" id="KW-0805">Transcription regulation</keyword>
<dbReference type="InterPro" id="IPR001647">
    <property type="entry name" value="HTH_TetR"/>
</dbReference>
<keyword evidence="3" id="KW-0804">Transcription</keyword>
<dbReference type="RefSeq" id="WP_367769892.1">
    <property type="nucleotide sequence ID" value="NZ_JBFNXR010000019.1"/>
</dbReference>
<evidence type="ECO:0000313" key="7">
    <source>
        <dbReference type="Proteomes" id="UP001556118"/>
    </source>
</evidence>
<dbReference type="SUPFAM" id="SSF46689">
    <property type="entry name" value="Homeodomain-like"/>
    <property type="match status" value="1"/>
</dbReference>
<protein>
    <submittedName>
        <fullName evidence="6">TetR/AcrR family transcriptional regulator</fullName>
    </submittedName>
</protein>
<organism evidence="6 7">
    <name type="scientific">Novosphingobium rhizovicinum</name>
    <dbReference type="NCBI Taxonomy" id="3228928"/>
    <lineage>
        <taxon>Bacteria</taxon>
        <taxon>Pseudomonadati</taxon>
        <taxon>Pseudomonadota</taxon>
        <taxon>Alphaproteobacteria</taxon>
        <taxon>Sphingomonadales</taxon>
        <taxon>Sphingomonadaceae</taxon>
        <taxon>Novosphingobium</taxon>
    </lineage>
</organism>
<name>A0ABV3R8C9_9SPHN</name>
<gene>
    <name evidence="6" type="ORF">ABUH87_04025</name>
</gene>
<evidence type="ECO:0000256" key="4">
    <source>
        <dbReference type="PROSITE-ProRule" id="PRU00335"/>
    </source>
</evidence>
<evidence type="ECO:0000313" key="6">
    <source>
        <dbReference type="EMBL" id="MEW9854348.1"/>
    </source>
</evidence>
<evidence type="ECO:0000256" key="1">
    <source>
        <dbReference type="ARBA" id="ARBA00023015"/>
    </source>
</evidence>
<keyword evidence="7" id="KW-1185">Reference proteome</keyword>
<sequence length="243" mass="26695">MARAAVTAREEKAFFPPALAAAVSGACAAVSHNLAGQRLGPKGRITRERILSAALELIESNEDEAFSLGGVARRAGLGMSSLYNYFSDQTELLLAVLEPVMATAEEAYMALAREYWADAELSERTEAFIAAYHGFWARHSGLLHLRNSLADQLDLRMMHHRIDSTRPLIALLIRQMTRGEEPGKTETSMATVLMTGIERSITLATDKRLPKLTGLPFDADKERYLGCSARLLEMAIRDMRGAA</sequence>
<dbReference type="Gene3D" id="1.10.357.10">
    <property type="entry name" value="Tetracycline Repressor, domain 2"/>
    <property type="match status" value="1"/>
</dbReference>
<dbReference type="InterPro" id="IPR050109">
    <property type="entry name" value="HTH-type_TetR-like_transc_reg"/>
</dbReference>
<dbReference type="EMBL" id="JBFNXR010000019">
    <property type="protein sequence ID" value="MEW9854348.1"/>
    <property type="molecule type" value="Genomic_DNA"/>
</dbReference>
<evidence type="ECO:0000259" key="5">
    <source>
        <dbReference type="PROSITE" id="PS50977"/>
    </source>
</evidence>
<accession>A0ABV3R8C9</accession>
<dbReference type="PROSITE" id="PS51257">
    <property type="entry name" value="PROKAR_LIPOPROTEIN"/>
    <property type="match status" value="1"/>
</dbReference>
<evidence type="ECO:0000256" key="2">
    <source>
        <dbReference type="ARBA" id="ARBA00023125"/>
    </source>
</evidence>
<feature type="domain" description="HTH tetR-type" evidence="5">
    <location>
        <begin position="44"/>
        <end position="104"/>
    </location>
</feature>
<evidence type="ECO:0000256" key="3">
    <source>
        <dbReference type="ARBA" id="ARBA00023163"/>
    </source>
</evidence>
<dbReference type="Pfam" id="PF00440">
    <property type="entry name" value="TetR_N"/>
    <property type="match status" value="1"/>
</dbReference>
<dbReference type="PANTHER" id="PTHR30055:SF234">
    <property type="entry name" value="HTH-TYPE TRANSCRIPTIONAL REGULATOR BETI"/>
    <property type="match status" value="1"/>
</dbReference>
<proteinExistence type="predicted"/>
<comment type="caution">
    <text evidence="6">The sequence shown here is derived from an EMBL/GenBank/DDBJ whole genome shotgun (WGS) entry which is preliminary data.</text>
</comment>
<dbReference type="InterPro" id="IPR009057">
    <property type="entry name" value="Homeodomain-like_sf"/>
</dbReference>
<dbReference type="Proteomes" id="UP001556118">
    <property type="component" value="Unassembled WGS sequence"/>
</dbReference>
<dbReference type="PANTHER" id="PTHR30055">
    <property type="entry name" value="HTH-TYPE TRANSCRIPTIONAL REGULATOR RUTR"/>
    <property type="match status" value="1"/>
</dbReference>
<dbReference type="PROSITE" id="PS50977">
    <property type="entry name" value="HTH_TETR_2"/>
    <property type="match status" value="1"/>
</dbReference>